<evidence type="ECO:0000256" key="1">
    <source>
        <dbReference type="SAM" id="Phobius"/>
    </source>
</evidence>
<dbReference type="RefSeq" id="WP_209140521.1">
    <property type="nucleotide sequence ID" value="NZ_JAGHKO010000004.1"/>
</dbReference>
<organism evidence="2 3">
    <name type="scientific">Niastella soli</name>
    <dbReference type="NCBI Taxonomy" id="2821487"/>
    <lineage>
        <taxon>Bacteria</taxon>
        <taxon>Pseudomonadati</taxon>
        <taxon>Bacteroidota</taxon>
        <taxon>Chitinophagia</taxon>
        <taxon>Chitinophagales</taxon>
        <taxon>Chitinophagaceae</taxon>
        <taxon>Niastella</taxon>
    </lineage>
</organism>
<gene>
    <name evidence="2" type="ORF">J7I42_19465</name>
</gene>
<keyword evidence="1" id="KW-1133">Transmembrane helix</keyword>
<reference evidence="2 3" key="1">
    <citation type="submission" date="2021-03" db="EMBL/GenBank/DDBJ databases">
        <title>Assistant Professor.</title>
        <authorList>
            <person name="Huq M.A."/>
        </authorList>
    </citation>
    <scope>NUCLEOTIDE SEQUENCE [LARGE SCALE GENOMIC DNA]</scope>
    <source>
        <strain evidence="2 3">MAH-29</strain>
    </source>
</reference>
<feature type="transmembrane region" description="Helical" evidence="1">
    <location>
        <begin position="62"/>
        <end position="85"/>
    </location>
</feature>
<sequence>MKKKSLLILSIFTIILFGYLTITTAELKGASDGDDNYGFPLTFFNRVNGCDPCPPDSDLTTFYFWPLIADLLFAATISLLAWAVLSKIITVIKNKQNEI</sequence>
<proteinExistence type="predicted"/>
<accession>A0ABS3YX22</accession>
<keyword evidence="3" id="KW-1185">Reference proteome</keyword>
<protein>
    <submittedName>
        <fullName evidence="2">Uncharacterized protein</fullName>
    </submittedName>
</protein>
<evidence type="ECO:0000313" key="2">
    <source>
        <dbReference type="EMBL" id="MBO9202475.1"/>
    </source>
</evidence>
<dbReference type="Proteomes" id="UP000677244">
    <property type="component" value="Unassembled WGS sequence"/>
</dbReference>
<dbReference type="EMBL" id="JAGHKO010000004">
    <property type="protein sequence ID" value="MBO9202475.1"/>
    <property type="molecule type" value="Genomic_DNA"/>
</dbReference>
<evidence type="ECO:0000313" key="3">
    <source>
        <dbReference type="Proteomes" id="UP000677244"/>
    </source>
</evidence>
<keyword evidence="1" id="KW-0472">Membrane</keyword>
<name>A0ABS3YX22_9BACT</name>
<keyword evidence="1" id="KW-0812">Transmembrane</keyword>
<comment type="caution">
    <text evidence="2">The sequence shown here is derived from an EMBL/GenBank/DDBJ whole genome shotgun (WGS) entry which is preliminary data.</text>
</comment>